<dbReference type="EMBL" id="BMMN01000018">
    <property type="protein sequence ID" value="GGO29575.1"/>
    <property type="molecule type" value="Genomic_DNA"/>
</dbReference>
<dbReference type="PROSITE" id="PS50885">
    <property type="entry name" value="HAMP"/>
    <property type="match status" value="1"/>
</dbReference>
<evidence type="ECO:0000256" key="4">
    <source>
        <dbReference type="ARBA" id="ARBA00022679"/>
    </source>
</evidence>
<dbReference type="Gene3D" id="6.10.340.10">
    <property type="match status" value="1"/>
</dbReference>
<sequence>MTVLNGARAGSRGQRQAGRLALIEALVGGALMVLLAVVGVVIVRRSLRPLAEIEATAEAIARGNLGSRIPDRDPRTEVGRLARALNGMLAQIEAAFQARAASETAARESEARMRRFVADASHELWSPSSGPTAARWAWRRPPAPAPPSASPSPSPPRPAPDPAGIGQELYDLEKRPLRTKVNWDNDSLGPASSPRIARGCVRISHYERA</sequence>
<feature type="transmembrane region" description="Helical" evidence="10">
    <location>
        <begin position="20"/>
        <end position="43"/>
    </location>
</feature>
<keyword evidence="6" id="KW-0418">Kinase</keyword>
<feature type="region of interest" description="Disordered" evidence="9">
    <location>
        <begin position="123"/>
        <end position="196"/>
    </location>
</feature>
<dbReference type="InterPro" id="IPR003660">
    <property type="entry name" value="HAMP_dom"/>
</dbReference>
<dbReference type="Proteomes" id="UP000653480">
    <property type="component" value="Unassembled WGS sequence"/>
</dbReference>
<keyword evidence="5 10" id="KW-0812">Transmembrane</keyword>
<keyword evidence="10" id="KW-0472">Membrane</keyword>
<dbReference type="SUPFAM" id="SSF158472">
    <property type="entry name" value="HAMP domain-like"/>
    <property type="match status" value="1"/>
</dbReference>
<accession>A0A8H9H905</accession>
<dbReference type="CDD" id="cd06225">
    <property type="entry name" value="HAMP"/>
    <property type="match status" value="1"/>
</dbReference>
<evidence type="ECO:0000256" key="8">
    <source>
        <dbReference type="ARBA" id="ARBA00023012"/>
    </source>
</evidence>
<dbReference type="InterPro" id="IPR050428">
    <property type="entry name" value="TCS_sensor_his_kinase"/>
</dbReference>
<comment type="catalytic activity">
    <reaction evidence="1">
        <text>ATP + protein L-histidine = ADP + protein N-phospho-L-histidine.</text>
        <dbReference type="EC" id="2.7.13.3"/>
    </reaction>
</comment>
<keyword evidence="3" id="KW-0597">Phosphoprotein</keyword>
<evidence type="ECO:0000256" key="3">
    <source>
        <dbReference type="ARBA" id="ARBA00022553"/>
    </source>
</evidence>
<comment type="caution">
    <text evidence="12">The sequence shown here is derived from an EMBL/GenBank/DDBJ whole genome shotgun (WGS) entry which is preliminary data.</text>
</comment>
<reference evidence="12" key="1">
    <citation type="journal article" date="2014" name="Int. J. Syst. Evol. Microbiol.">
        <title>Complete genome sequence of Corynebacterium casei LMG S-19264T (=DSM 44701T), isolated from a smear-ripened cheese.</title>
        <authorList>
            <consortium name="US DOE Joint Genome Institute (JGI-PGF)"/>
            <person name="Walter F."/>
            <person name="Albersmeier A."/>
            <person name="Kalinowski J."/>
            <person name="Ruckert C."/>
        </authorList>
    </citation>
    <scope>NUCLEOTIDE SEQUENCE</scope>
    <source>
        <strain evidence="12">CGMCC 4.7138</strain>
    </source>
</reference>
<keyword evidence="4" id="KW-0808">Transferase</keyword>
<keyword evidence="7 10" id="KW-1133">Transmembrane helix</keyword>
<name>A0A8H9H905_9ACTN</name>
<dbReference type="SMART" id="SM00304">
    <property type="entry name" value="HAMP"/>
    <property type="match status" value="1"/>
</dbReference>
<reference evidence="12" key="2">
    <citation type="submission" date="2020-09" db="EMBL/GenBank/DDBJ databases">
        <authorList>
            <person name="Sun Q."/>
            <person name="Zhou Y."/>
        </authorList>
    </citation>
    <scope>NUCLEOTIDE SEQUENCE</scope>
    <source>
        <strain evidence="12">CGMCC 4.7138</strain>
    </source>
</reference>
<evidence type="ECO:0000313" key="12">
    <source>
        <dbReference type="EMBL" id="GGO29575.1"/>
    </source>
</evidence>
<evidence type="ECO:0000256" key="10">
    <source>
        <dbReference type="SAM" id="Phobius"/>
    </source>
</evidence>
<evidence type="ECO:0000313" key="13">
    <source>
        <dbReference type="Proteomes" id="UP000653480"/>
    </source>
</evidence>
<protein>
    <recommendedName>
        <fullName evidence="2">histidine kinase</fullName>
        <ecNumber evidence="2">2.7.13.3</ecNumber>
    </recommendedName>
</protein>
<dbReference type="EC" id="2.7.13.3" evidence="2"/>
<dbReference type="GO" id="GO:0005886">
    <property type="term" value="C:plasma membrane"/>
    <property type="evidence" value="ECO:0007669"/>
    <property type="project" value="TreeGrafter"/>
</dbReference>
<feature type="domain" description="HAMP" evidence="11">
    <location>
        <begin position="44"/>
        <end position="97"/>
    </location>
</feature>
<dbReference type="PANTHER" id="PTHR45436">
    <property type="entry name" value="SENSOR HISTIDINE KINASE YKOH"/>
    <property type="match status" value="1"/>
</dbReference>
<dbReference type="GO" id="GO:0004673">
    <property type="term" value="F:protein histidine kinase activity"/>
    <property type="evidence" value="ECO:0007669"/>
    <property type="project" value="UniProtKB-EC"/>
</dbReference>
<dbReference type="PANTHER" id="PTHR45436:SF5">
    <property type="entry name" value="SENSOR HISTIDINE KINASE TRCS"/>
    <property type="match status" value="1"/>
</dbReference>
<organism evidence="12 13">
    <name type="scientific">Microbispora bryophytorum</name>
    <dbReference type="NCBI Taxonomy" id="1460882"/>
    <lineage>
        <taxon>Bacteria</taxon>
        <taxon>Bacillati</taxon>
        <taxon>Actinomycetota</taxon>
        <taxon>Actinomycetes</taxon>
        <taxon>Streptosporangiales</taxon>
        <taxon>Streptosporangiaceae</taxon>
        <taxon>Microbispora</taxon>
    </lineage>
</organism>
<dbReference type="GO" id="GO:0000160">
    <property type="term" value="P:phosphorelay signal transduction system"/>
    <property type="evidence" value="ECO:0007669"/>
    <property type="project" value="UniProtKB-KW"/>
</dbReference>
<evidence type="ECO:0000256" key="1">
    <source>
        <dbReference type="ARBA" id="ARBA00000085"/>
    </source>
</evidence>
<gene>
    <name evidence="12" type="ORF">GCM10011574_65030</name>
</gene>
<evidence type="ECO:0000256" key="2">
    <source>
        <dbReference type="ARBA" id="ARBA00012438"/>
    </source>
</evidence>
<evidence type="ECO:0000256" key="7">
    <source>
        <dbReference type="ARBA" id="ARBA00022989"/>
    </source>
</evidence>
<evidence type="ECO:0000256" key="9">
    <source>
        <dbReference type="SAM" id="MobiDB-lite"/>
    </source>
</evidence>
<proteinExistence type="predicted"/>
<evidence type="ECO:0000256" key="5">
    <source>
        <dbReference type="ARBA" id="ARBA00022692"/>
    </source>
</evidence>
<dbReference type="Pfam" id="PF00672">
    <property type="entry name" value="HAMP"/>
    <property type="match status" value="1"/>
</dbReference>
<evidence type="ECO:0000259" key="11">
    <source>
        <dbReference type="PROSITE" id="PS50885"/>
    </source>
</evidence>
<evidence type="ECO:0000256" key="6">
    <source>
        <dbReference type="ARBA" id="ARBA00022777"/>
    </source>
</evidence>
<keyword evidence="8" id="KW-0902">Two-component regulatory system</keyword>
<keyword evidence="13" id="KW-1185">Reference proteome</keyword>
<feature type="compositionally biased region" description="Pro residues" evidence="9">
    <location>
        <begin position="141"/>
        <end position="161"/>
    </location>
</feature>
<dbReference type="AlphaFoldDB" id="A0A8H9H905"/>